<dbReference type="Proteomes" id="UP001157502">
    <property type="component" value="Chromosome 22"/>
</dbReference>
<reference evidence="1" key="1">
    <citation type="submission" date="2021-05" db="EMBL/GenBank/DDBJ databases">
        <authorList>
            <person name="Pan Q."/>
            <person name="Jouanno E."/>
            <person name="Zahm M."/>
            <person name="Klopp C."/>
            <person name="Cabau C."/>
            <person name="Louis A."/>
            <person name="Berthelot C."/>
            <person name="Parey E."/>
            <person name="Roest Crollius H."/>
            <person name="Montfort J."/>
            <person name="Robinson-Rechavi M."/>
            <person name="Bouchez O."/>
            <person name="Lampietro C."/>
            <person name="Lopez Roques C."/>
            <person name="Donnadieu C."/>
            <person name="Postlethwait J."/>
            <person name="Bobe J."/>
            <person name="Dillon D."/>
            <person name="Chandos A."/>
            <person name="von Hippel F."/>
            <person name="Guiguen Y."/>
        </authorList>
    </citation>
    <scope>NUCLEOTIDE SEQUENCE</scope>
    <source>
        <strain evidence="1">YG-Jan2019</strain>
    </source>
</reference>
<accession>A0ACC2FUS1</accession>
<keyword evidence="2" id="KW-1185">Reference proteome</keyword>
<dbReference type="EMBL" id="CM055749">
    <property type="protein sequence ID" value="KAJ7995041.1"/>
    <property type="molecule type" value="Genomic_DNA"/>
</dbReference>
<evidence type="ECO:0000313" key="2">
    <source>
        <dbReference type="Proteomes" id="UP001157502"/>
    </source>
</evidence>
<gene>
    <name evidence="1" type="ORF">DPEC_G00255780</name>
</gene>
<protein>
    <submittedName>
        <fullName evidence="1">Uncharacterized protein</fullName>
    </submittedName>
</protein>
<sequence>MGKEFSVTTPMGPAPTEGLAQEQQTGTIRSASQTHQPPSLPFLPLPPLPVPTCWSRLLLLAACPFWKKRSPTNPPYPPPRFPFSFLDSLRTAGEMLMA</sequence>
<comment type="caution">
    <text evidence="1">The sequence shown here is derived from an EMBL/GenBank/DDBJ whole genome shotgun (WGS) entry which is preliminary data.</text>
</comment>
<organism evidence="1 2">
    <name type="scientific">Dallia pectoralis</name>
    <name type="common">Alaska blackfish</name>
    <dbReference type="NCBI Taxonomy" id="75939"/>
    <lineage>
        <taxon>Eukaryota</taxon>
        <taxon>Metazoa</taxon>
        <taxon>Chordata</taxon>
        <taxon>Craniata</taxon>
        <taxon>Vertebrata</taxon>
        <taxon>Euteleostomi</taxon>
        <taxon>Actinopterygii</taxon>
        <taxon>Neopterygii</taxon>
        <taxon>Teleostei</taxon>
        <taxon>Protacanthopterygii</taxon>
        <taxon>Esociformes</taxon>
        <taxon>Umbridae</taxon>
        <taxon>Dallia</taxon>
    </lineage>
</organism>
<name>A0ACC2FUS1_DALPE</name>
<proteinExistence type="predicted"/>
<evidence type="ECO:0000313" key="1">
    <source>
        <dbReference type="EMBL" id="KAJ7995041.1"/>
    </source>
</evidence>